<evidence type="ECO:0000313" key="1">
    <source>
        <dbReference type="EMBL" id="EUB54533.1"/>
    </source>
</evidence>
<dbReference type="EMBL" id="APAU02000240">
    <property type="protein sequence ID" value="EUB54533.1"/>
    <property type="molecule type" value="Genomic_DNA"/>
</dbReference>
<keyword evidence="2" id="KW-1185">Reference proteome</keyword>
<proteinExistence type="predicted"/>
<dbReference type="RefSeq" id="XP_024345729.1">
    <property type="nucleotide sequence ID" value="XM_024499850.1"/>
</dbReference>
<gene>
    <name evidence="1" type="ORF">EGR_10601</name>
</gene>
<sequence>MLLRLVRRCVEWNREEGCDVAGAVAGGTVHVVIIELSVKAATKVLIALSAPKDESTSAECSTATGEAIDLVTSYVSVTSRAKTLETAELCGFWGWSDMAHKGFLLLIDA</sequence>
<organism evidence="1 2">
    <name type="scientific">Echinococcus granulosus</name>
    <name type="common">Hydatid tapeworm</name>
    <dbReference type="NCBI Taxonomy" id="6210"/>
    <lineage>
        <taxon>Eukaryota</taxon>
        <taxon>Metazoa</taxon>
        <taxon>Spiralia</taxon>
        <taxon>Lophotrochozoa</taxon>
        <taxon>Platyhelminthes</taxon>
        <taxon>Cestoda</taxon>
        <taxon>Eucestoda</taxon>
        <taxon>Cyclophyllidea</taxon>
        <taxon>Taeniidae</taxon>
        <taxon>Echinococcus</taxon>
        <taxon>Echinococcus granulosus group</taxon>
    </lineage>
</organism>
<evidence type="ECO:0000313" key="2">
    <source>
        <dbReference type="Proteomes" id="UP000019149"/>
    </source>
</evidence>
<reference evidence="1 2" key="1">
    <citation type="journal article" date="2013" name="Nat. Genet.">
        <title>The genome of the hydatid tapeworm Echinococcus granulosus.</title>
        <authorList>
            <person name="Zheng H."/>
            <person name="Zhang W."/>
            <person name="Zhang L."/>
            <person name="Zhang Z."/>
            <person name="Li J."/>
            <person name="Lu G."/>
            <person name="Zhu Y."/>
            <person name="Wang Y."/>
            <person name="Huang Y."/>
            <person name="Liu J."/>
            <person name="Kang H."/>
            <person name="Chen J."/>
            <person name="Wang L."/>
            <person name="Chen A."/>
            <person name="Yu S."/>
            <person name="Gao Z."/>
            <person name="Jin L."/>
            <person name="Gu W."/>
            <person name="Wang Z."/>
            <person name="Zhao L."/>
            <person name="Shi B."/>
            <person name="Wen H."/>
            <person name="Lin R."/>
            <person name="Jones M.K."/>
            <person name="Brejova B."/>
            <person name="Vinar T."/>
            <person name="Zhao G."/>
            <person name="McManus D.P."/>
            <person name="Chen Z."/>
            <person name="Zhou Y."/>
            <person name="Wang S."/>
        </authorList>
    </citation>
    <scope>NUCLEOTIDE SEQUENCE [LARGE SCALE GENOMIC DNA]</scope>
</reference>
<dbReference type="KEGG" id="egl:EGR_10601"/>
<protein>
    <submittedName>
        <fullName evidence="1">Uncharacterized protein</fullName>
    </submittedName>
</protein>
<dbReference type="AlphaFoldDB" id="W6U0H5"/>
<accession>W6U0H5</accession>
<dbReference type="GeneID" id="36346316"/>
<name>W6U0H5_ECHGR</name>
<comment type="caution">
    <text evidence="1">The sequence shown here is derived from an EMBL/GenBank/DDBJ whole genome shotgun (WGS) entry which is preliminary data.</text>
</comment>
<dbReference type="Proteomes" id="UP000019149">
    <property type="component" value="Unassembled WGS sequence"/>
</dbReference>
<dbReference type="CTD" id="36346316"/>